<keyword evidence="3" id="KW-0456">Lyase</keyword>
<accession>A0A2L0H5K4</accession>
<reference evidence="3 4" key="1">
    <citation type="submission" date="2017-10" db="EMBL/GenBank/DDBJ databases">
        <title>Analysis of the genome sequences of Rhizobium populations associated to common bean (phaseolus vulgaris).</title>
        <authorList>
            <person name="Bustos P."/>
            <person name="Santamaria R.I."/>
            <person name="Miranda-Sanchez F."/>
            <person name="Perez-Carrascal O."/>
            <person name="Juarez S."/>
            <person name="Lozano L."/>
            <person name="Martinez-Flores I."/>
            <person name="Vinuesa P."/>
            <person name="Martinez-Romero E."/>
            <person name="Cevallos M.A."/>
            <person name="Romero D."/>
            <person name="Davila G."/>
            <person name="Gonzalez V."/>
        </authorList>
    </citation>
    <scope>NUCLEOTIDE SEQUENCE [LARGE SCALE GENOMIC DNA]</scope>
    <source>
        <strain evidence="3 4">NXT3</strain>
    </source>
</reference>
<dbReference type="EMBL" id="CP024307">
    <property type="protein sequence ID" value="AUX76707.1"/>
    <property type="molecule type" value="Genomic_DNA"/>
</dbReference>
<feature type="domain" description="Guanylate cyclase" evidence="2">
    <location>
        <begin position="13"/>
        <end position="127"/>
    </location>
</feature>
<feature type="repeat" description="TPR" evidence="1">
    <location>
        <begin position="455"/>
        <end position="488"/>
    </location>
</feature>
<dbReference type="SUPFAM" id="SSF55073">
    <property type="entry name" value="Nucleotide cyclase"/>
    <property type="match status" value="1"/>
</dbReference>
<dbReference type="SMART" id="SM00028">
    <property type="entry name" value="TPR"/>
    <property type="match status" value="3"/>
</dbReference>
<dbReference type="InterPro" id="IPR029787">
    <property type="entry name" value="Nucleotide_cyclase"/>
</dbReference>
<dbReference type="InterPro" id="IPR050697">
    <property type="entry name" value="Adenylyl/Guanylyl_Cyclase_3/4"/>
</dbReference>
<gene>
    <name evidence="3" type="ORF">NXT3_CH02142</name>
</gene>
<dbReference type="Gene3D" id="3.40.50.10610">
    <property type="entry name" value="ABC-type transport auxiliary lipoprotein component"/>
    <property type="match status" value="1"/>
</dbReference>
<dbReference type="InterPro" id="IPR001054">
    <property type="entry name" value="A/G_cyclase"/>
</dbReference>
<dbReference type="GO" id="GO:0006171">
    <property type="term" value="P:cAMP biosynthetic process"/>
    <property type="evidence" value="ECO:0007669"/>
    <property type="project" value="TreeGrafter"/>
</dbReference>
<dbReference type="InterPro" id="IPR019734">
    <property type="entry name" value="TPR_rpt"/>
</dbReference>
<dbReference type="Proteomes" id="UP000239340">
    <property type="component" value="Chromosome"/>
</dbReference>
<protein>
    <submittedName>
        <fullName evidence="3">Adenylate cyclase protein</fullName>
        <ecNumber evidence="3">4.6.1.1</ecNumber>
    </submittedName>
</protein>
<dbReference type="PANTHER" id="PTHR43081:SF19">
    <property type="entry name" value="PH-SENSITIVE ADENYLATE CYCLASE RV1264"/>
    <property type="match status" value="1"/>
</dbReference>
<dbReference type="CDD" id="cd07302">
    <property type="entry name" value="CHD"/>
    <property type="match status" value="1"/>
</dbReference>
<dbReference type="PROSITE" id="PS50005">
    <property type="entry name" value="TPR"/>
    <property type="match status" value="2"/>
</dbReference>
<feature type="repeat" description="TPR" evidence="1">
    <location>
        <begin position="421"/>
        <end position="454"/>
    </location>
</feature>
<dbReference type="InterPro" id="IPR011990">
    <property type="entry name" value="TPR-like_helical_dom_sf"/>
</dbReference>
<sequence>MPTNEAKGRHLAVVLAADVAGYSRLMSEDEEATLSLLTKYQEIIAGLVAEHRGRVFNMAGDGVMVEFASAVQAVRCAVAIQRALGRRNIDLPERRRMMFRIGINLGDVIARGGDLFGDGVNIAARLQTLDEPGDICISASVHDQIVGKLSFACECLGEKTLKNIARPVRAYRVRSSMEPPVPITELQSGSLALPDKPSIAVMPFVNMSGDAEQDYFADGLTEDLITALAKFRWFFVIARNSSFTYKNRAATVQQIGSELGVRYVLEGSTRKSSDRVRVTAQLVEAETGHHVWAERYDRDLAELFALQDEIVDRVAGAIEPEMLRMETLRVRRKAPDNLTAWELIFRGMWHFYQFTPAEHRCARELFRKAIVAAPDIAEGYTWLGRCNAGTLFFRWSENPAGDMAEGWQAALRAAQLAETDPYAHYAVGIMSVVMGRLHRAMEAAQRSIDLSPSFALGYMLLGMSRLFLGRAGQAIEPFQRGLRLSPHDPLAFLWLHFLAFAHFLTGEYEESLQPALNAAAKRPDLPSTHCALVCCLVELGRQREAEQAAAEMQRNSSEGQEELGEFVSRFVNPEQREQIRTSLRKAGWQGNW</sequence>
<dbReference type="GO" id="GO:0004016">
    <property type="term" value="F:adenylate cyclase activity"/>
    <property type="evidence" value="ECO:0007669"/>
    <property type="project" value="UniProtKB-EC"/>
</dbReference>
<keyword evidence="1" id="KW-0802">TPR repeat</keyword>
<dbReference type="PROSITE" id="PS50125">
    <property type="entry name" value="GUANYLATE_CYCLASE_2"/>
    <property type="match status" value="1"/>
</dbReference>
<dbReference type="AlphaFoldDB" id="A0A2L0H5K4"/>
<evidence type="ECO:0000259" key="2">
    <source>
        <dbReference type="PROSITE" id="PS50125"/>
    </source>
</evidence>
<dbReference type="Gene3D" id="1.25.40.10">
    <property type="entry name" value="Tetratricopeptide repeat domain"/>
    <property type="match status" value="1"/>
</dbReference>
<name>A0A2L0H5K4_RHIFR</name>
<dbReference type="GO" id="GO:0035556">
    <property type="term" value="P:intracellular signal transduction"/>
    <property type="evidence" value="ECO:0007669"/>
    <property type="project" value="InterPro"/>
</dbReference>
<dbReference type="Gene3D" id="3.30.70.1230">
    <property type="entry name" value="Nucleotide cyclase"/>
    <property type="match status" value="1"/>
</dbReference>
<organism evidence="3 4">
    <name type="scientific">Rhizobium fredii</name>
    <name type="common">Sinorhizobium fredii</name>
    <dbReference type="NCBI Taxonomy" id="380"/>
    <lineage>
        <taxon>Bacteria</taxon>
        <taxon>Pseudomonadati</taxon>
        <taxon>Pseudomonadota</taxon>
        <taxon>Alphaproteobacteria</taxon>
        <taxon>Hyphomicrobiales</taxon>
        <taxon>Rhizobiaceae</taxon>
        <taxon>Sinorhizobium/Ensifer group</taxon>
        <taxon>Sinorhizobium</taxon>
    </lineage>
</organism>
<evidence type="ECO:0000313" key="4">
    <source>
        <dbReference type="Proteomes" id="UP000239340"/>
    </source>
</evidence>
<evidence type="ECO:0000313" key="3">
    <source>
        <dbReference type="EMBL" id="AUX76707.1"/>
    </source>
</evidence>
<dbReference type="PANTHER" id="PTHR43081">
    <property type="entry name" value="ADENYLATE CYCLASE, TERMINAL-DIFFERENTIATION SPECIFIC-RELATED"/>
    <property type="match status" value="1"/>
</dbReference>
<proteinExistence type="predicted"/>
<dbReference type="SUPFAM" id="SSF48452">
    <property type="entry name" value="TPR-like"/>
    <property type="match status" value="1"/>
</dbReference>
<dbReference type="RefSeq" id="WP_104839324.1">
    <property type="nucleotide sequence ID" value="NZ_CP024307.1"/>
</dbReference>
<evidence type="ECO:0000256" key="1">
    <source>
        <dbReference type="PROSITE-ProRule" id="PRU00339"/>
    </source>
</evidence>
<dbReference type="Pfam" id="PF00211">
    <property type="entry name" value="Guanylate_cyc"/>
    <property type="match status" value="1"/>
</dbReference>
<dbReference type="EC" id="4.6.1.1" evidence="3"/>